<accession>A0A3M7SMR8</accession>
<dbReference type="EMBL" id="REGN01001119">
    <property type="protein sequence ID" value="RNA36828.1"/>
    <property type="molecule type" value="Genomic_DNA"/>
</dbReference>
<proteinExistence type="predicted"/>
<dbReference type="Proteomes" id="UP000276133">
    <property type="component" value="Unassembled WGS sequence"/>
</dbReference>
<reference evidence="1 2" key="1">
    <citation type="journal article" date="2018" name="Sci. Rep.">
        <title>Genomic signatures of local adaptation to the degree of environmental predictability in rotifers.</title>
        <authorList>
            <person name="Franch-Gras L."/>
            <person name="Hahn C."/>
            <person name="Garcia-Roger E.M."/>
            <person name="Carmona M.J."/>
            <person name="Serra M."/>
            <person name="Gomez A."/>
        </authorList>
    </citation>
    <scope>NUCLEOTIDE SEQUENCE [LARGE SCALE GENOMIC DNA]</scope>
    <source>
        <strain evidence="1">HYR1</strain>
    </source>
</reference>
<sequence>MCGEGPLIKLENKYQEIGGRMEGEWRDRWRDGWMERIEALAQGDYLELFDSASQRFSMIDELEIGGPIQKF</sequence>
<protein>
    <submittedName>
        <fullName evidence="1">Uncharacterized protein</fullName>
    </submittedName>
</protein>
<dbReference type="AlphaFoldDB" id="A0A3M7SMR8"/>
<name>A0A3M7SMR8_BRAPC</name>
<gene>
    <name evidence="1" type="ORF">BpHYR1_042997</name>
</gene>
<evidence type="ECO:0000313" key="2">
    <source>
        <dbReference type="Proteomes" id="UP000276133"/>
    </source>
</evidence>
<organism evidence="1 2">
    <name type="scientific">Brachionus plicatilis</name>
    <name type="common">Marine rotifer</name>
    <name type="synonym">Brachionus muelleri</name>
    <dbReference type="NCBI Taxonomy" id="10195"/>
    <lineage>
        <taxon>Eukaryota</taxon>
        <taxon>Metazoa</taxon>
        <taxon>Spiralia</taxon>
        <taxon>Gnathifera</taxon>
        <taxon>Rotifera</taxon>
        <taxon>Eurotatoria</taxon>
        <taxon>Monogononta</taxon>
        <taxon>Pseudotrocha</taxon>
        <taxon>Ploima</taxon>
        <taxon>Brachionidae</taxon>
        <taxon>Brachionus</taxon>
    </lineage>
</organism>
<keyword evidence="2" id="KW-1185">Reference proteome</keyword>
<comment type="caution">
    <text evidence="1">The sequence shown here is derived from an EMBL/GenBank/DDBJ whole genome shotgun (WGS) entry which is preliminary data.</text>
</comment>
<evidence type="ECO:0000313" key="1">
    <source>
        <dbReference type="EMBL" id="RNA36828.1"/>
    </source>
</evidence>